<dbReference type="GO" id="GO:0003700">
    <property type="term" value="F:DNA-binding transcription factor activity"/>
    <property type="evidence" value="ECO:0007669"/>
    <property type="project" value="InterPro"/>
</dbReference>
<evidence type="ECO:0000256" key="2">
    <source>
        <dbReference type="ARBA" id="ARBA00023125"/>
    </source>
</evidence>
<dbReference type="Proteomes" id="UP000824109">
    <property type="component" value="Unassembled WGS sequence"/>
</dbReference>
<dbReference type="InterPro" id="IPR018060">
    <property type="entry name" value="HTH_AraC"/>
</dbReference>
<evidence type="ECO:0000313" key="6">
    <source>
        <dbReference type="Proteomes" id="UP000824109"/>
    </source>
</evidence>
<proteinExistence type="predicted"/>
<dbReference type="AlphaFoldDB" id="A0A9D1SFG4"/>
<keyword evidence="2" id="KW-0238">DNA-binding</keyword>
<dbReference type="SUPFAM" id="SSF46689">
    <property type="entry name" value="Homeodomain-like"/>
    <property type="match status" value="2"/>
</dbReference>
<dbReference type="EMBL" id="DVNB01000099">
    <property type="protein sequence ID" value="HIU58085.1"/>
    <property type="molecule type" value="Genomic_DNA"/>
</dbReference>
<name>A0A9D1SFG4_9FIRM</name>
<dbReference type="Pfam" id="PF12833">
    <property type="entry name" value="HTH_18"/>
    <property type="match status" value="1"/>
</dbReference>
<evidence type="ECO:0000256" key="1">
    <source>
        <dbReference type="ARBA" id="ARBA00023015"/>
    </source>
</evidence>
<dbReference type="InterPro" id="IPR003313">
    <property type="entry name" value="AraC-bd"/>
</dbReference>
<feature type="domain" description="HTH araC/xylS-type" evidence="4">
    <location>
        <begin position="158"/>
        <end position="256"/>
    </location>
</feature>
<accession>A0A9D1SFG4</accession>
<keyword evidence="3" id="KW-0804">Transcription</keyword>
<dbReference type="Pfam" id="PF02311">
    <property type="entry name" value="AraC_binding"/>
    <property type="match status" value="1"/>
</dbReference>
<reference evidence="5" key="1">
    <citation type="submission" date="2020-10" db="EMBL/GenBank/DDBJ databases">
        <authorList>
            <person name="Gilroy R."/>
        </authorList>
    </citation>
    <scope>NUCLEOTIDE SEQUENCE</scope>
    <source>
        <strain evidence="5">USAMLcec3-3695</strain>
    </source>
</reference>
<dbReference type="Gene3D" id="2.60.120.10">
    <property type="entry name" value="Jelly Rolls"/>
    <property type="match status" value="1"/>
</dbReference>
<dbReference type="InterPro" id="IPR009057">
    <property type="entry name" value="Homeodomain-like_sf"/>
</dbReference>
<dbReference type="InterPro" id="IPR014710">
    <property type="entry name" value="RmlC-like_jellyroll"/>
</dbReference>
<dbReference type="InterPro" id="IPR018062">
    <property type="entry name" value="HTH_AraC-typ_CS"/>
</dbReference>
<dbReference type="InterPro" id="IPR037923">
    <property type="entry name" value="HTH-like"/>
</dbReference>
<comment type="caution">
    <text evidence="5">The sequence shown here is derived from an EMBL/GenBank/DDBJ whole genome shotgun (WGS) entry which is preliminary data.</text>
</comment>
<dbReference type="PROSITE" id="PS00041">
    <property type="entry name" value="HTH_ARAC_FAMILY_1"/>
    <property type="match status" value="1"/>
</dbReference>
<dbReference type="Gene3D" id="1.10.10.60">
    <property type="entry name" value="Homeodomain-like"/>
    <property type="match status" value="2"/>
</dbReference>
<protein>
    <submittedName>
        <fullName evidence="5">Helix-turn-helix transcriptional regulator</fullName>
    </submittedName>
</protein>
<dbReference type="SUPFAM" id="SSF51215">
    <property type="entry name" value="Regulatory protein AraC"/>
    <property type="match status" value="1"/>
</dbReference>
<sequence length="260" mass="29993">MIFYEACHRLLTIFDISDNFSFCSHIHKQLELMLCTKGEMVITCERKEYTLHEHSWLIVLPETEHSYVSSDNAHGSITIVSPSLIPGLNSYFVKRIVSPVIHNADPMAEDCMNKLRSVYDQKHNSVVEKGFLYVILGLLFAQCEFEPYPTNHHADLCYNVLKYISENFRSDITLESIAARFGINPGYLSRTFKLKIGCGMIDILNGCRIDYAKYLLTNTDLPMTEICYESGFTSLRNFNRWFVKAENCTPSDFRNSHNKR</sequence>
<gene>
    <name evidence="5" type="ORF">IAA61_09800</name>
</gene>
<organism evidence="5 6">
    <name type="scientific">Candidatus Ornithomonoglobus merdipullorum</name>
    <dbReference type="NCBI Taxonomy" id="2840895"/>
    <lineage>
        <taxon>Bacteria</taxon>
        <taxon>Bacillati</taxon>
        <taxon>Bacillota</taxon>
        <taxon>Clostridia</taxon>
        <taxon>Candidatus Ornithomonoglobus</taxon>
    </lineage>
</organism>
<dbReference type="PROSITE" id="PS01124">
    <property type="entry name" value="HTH_ARAC_FAMILY_2"/>
    <property type="match status" value="1"/>
</dbReference>
<dbReference type="PANTHER" id="PTHR43280:SF2">
    <property type="entry name" value="HTH-TYPE TRANSCRIPTIONAL REGULATOR EXSA"/>
    <property type="match status" value="1"/>
</dbReference>
<dbReference type="GO" id="GO:0043565">
    <property type="term" value="F:sequence-specific DNA binding"/>
    <property type="evidence" value="ECO:0007669"/>
    <property type="project" value="InterPro"/>
</dbReference>
<keyword evidence="1" id="KW-0805">Transcription regulation</keyword>
<evidence type="ECO:0000313" key="5">
    <source>
        <dbReference type="EMBL" id="HIU58085.1"/>
    </source>
</evidence>
<reference evidence="5" key="2">
    <citation type="journal article" date="2021" name="PeerJ">
        <title>Extensive microbial diversity within the chicken gut microbiome revealed by metagenomics and culture.</title>
        <authorList>
            <person name="Gilroy R."/>
            <person name="Ravi A."/>
            <person name="Getino M."/>
            <person name="Pursley I."/>
            <person name="Horton D.L."/>
            <person name="Alikhan N.F."/>
            <person name="Baker D."/>
            <person name="Gharbi K."/>
            <person name="Hall N."/>
            <person name="Watson M."/>
            <person name="Adriaenssens E.M."/>
            <person name="Foster-Nyarko E."/>
            <person name="Jarju S."/>
            <person name="Secka A."/>
            <person name="Antonio M."/>
            <person name="Oren A."/>
            <person name="Chaudhuri R.R."/>
            <person name="La Ragione R."/>
            <person name="Hildebrand F."/>
            <person name="Pallen M.J."/>
        </authorList>
    </citation>
    <scope>NUCLEOTIDE SEQUENCE</scope>
    <source>
        <strain evidence="5">USAMLcec3-3695</strain>
    </source>
</reference>
<dbReference type="PANTHER" id="PTHR43280">
    <property type="entry name" value="ARAC-FAMILY TRANSCRIPTIONAL REGULATOR"/>
    <property type="match status" value="1"/>
</dbReference>
<dbReference type="SMART" id="SM00342">
    <property type="entry name" value="HTH_ARAC"/>
    <property type="match status" value="1"/>
</dbReference>
<evidence type="ECO:0000256" key="3">
    <source>
        <dbReference type="ARBA" id="ARBA00023163"/>
    </source>
</evidence>
<evidence type="ECO:0000259" key="4">
    <source>
        <dbReference type="PROSITE" id="PS01124"/>
    </source>
</evidence>